<evidence type="ECO:0000313" key="2">
    <source>
        <dbReference type="EMBL" id="GER54040.1"/>
    </source>
</evidence>
<keyword evidence="2" id="KW-0371">Homeobox</keyword>
<evidence type="ECO:0000256" key="1">
    <source>
        <dbReference type="SAM" id="MobiDB-lite"/>
    </source>
</evidence>
<feature type="compositionally biased region" description="Polar residues" evidence="1">
    <location>
        <begin position="49"/>
        <end position="61"/>
    </location>
</feature>
<organism evidence="2 3">
    <name type="scientific">Striga asiatica</name>
    <name type="common">Asiatic witchweed</name>
    <name type="synonym">Buchnera asiatica</name>
    <dbReference type="NCBI Taxonomy" id="4170"/>
    <lineage>
        <taxon>Eukaryota</taxon>
        <taxon>Viridiplantae</taxon>
        <taxon>Streptophyta</taxon>
        <taxon>Embryophyta</taxon>
        <taxon>Tracheophyta</taxon>
        <taxon>Spermatophyta</taxon>
        <taxon>Magnoliopsida</taxon>
        <taxon>eudicotyledons</taxon>
        <taxon>Gunneridae</taxon>
        <taxon>Pentapetalae</taxon>
        <taxon>asterids</taxon>
        <taxon>lamiids</taxon>
        <taxon>Lamiales</taxon>
        <taxon>Orobanchaceae</taxon>
        <taxon>Buchnereae</taxon>
        <taxon>Striga</taxon>
    </lineage>
</organism>
<dbReference type="GO" id="GO:0003677">
    <property type="term" value="F:DNA binding"/>
    <property type="evidence" value="ECO:0007669"/>
    <property type="project" value="UniProtKB-KW"/>
</dbReference>
<dbReference type="Proteomes" id="UP000325081">
    <property type="component" value="Unassembled WGS sequence"/>
</dbReference>
<proteinExistence type="predicted"/>
<dbReference type="OrthoDB" id="909150at2759"/>
<feature type="region of interest" description="Disordered" evidence="1">
    <location>
        <begin position="41"/>
        <end position="68"/>
    </location>
</feature>
<protein>
    <submittedName>
        <fullName evidence="2">Homeobox-leucine zipper family protein /lipid-binding START domain-containing protein</fullName>
    </submittedName>
</protein>
<comment type="caution">
    <text evidence="2">The sequence shown here is derived from an EMBL/GenBank/DDBJ whole genome shotgun (WGS) entry which is preliminary data.</text>
</comment>
<dbReference type="AlphaFoldDB" id="A0A5A7R9S8"/>
<accession>A0A5A7R9S8</accession>
<name>A0A5A7R9S8_STRAF</name>
<keyword evidence="3" id="KW-1185">Reference proteome</keyword>
<reference evidence="3" key="1">
    <citation type="journal article" date="2019" name="Curr. Biol.">
        <title>Genome Sequence of Striga asiatica Provides Insight into the Evolution of Plant Parasitism.</title>
        <authorList>
            <person name="Yoshida S."/>
            <person name="Kim S."/>
            <person name="Wafula E.K."/>
            <person name="Tanskanen J."/>
            <person name="Kim Y.M."/>
            <person name="Honaas L."/>
            <person name="Yang Z."/>
            <person name="Spallek T."/>
            <person name="Conn C.E."/>
            <person name="Ichihashi Y."/>
            <person name="Cheong K."/>
            <person name="Cui S."/>
            <person name="Der J.P."/>
            <person name="Gundlach H."/>
            <person name="Jiao Y."/>
            <person name="Hori C."/>
            <person name="Ishida J.K."/>
            <person name="Kasahara H."/>
            <person name="Kiba T."/>
            <person name="Kim M.S."/>
            <person name="Koo N."/>
            <person name="Laohavisit A."/>
            <person name="Lee Y.H."/>
            <person name="Lumba S."/>
            <person name="McCourt P."/>
            <person name="Mortimer J.C."/>
            <person name="Mutuku J.M."/>
            <person name="Nomura T."/>
            <person name="Sasaki-Sekimoto Y."/>
            <person name="Seto Y."/>
            <person name="Wang Y."/>
            <person name="Wakatake T."/>
            <person name="Sakakibara H."/>
            <person name="Demura T."/>
            <person name="Yamaguchi S."/>
            <person name="Yoneyama K."/>
            <person name="Manabe R.I."/>
            <person name="Nelson D.C."/>
            <person name="Schulman A.H."/>
            <person name="Timko M.P."/>
            <person name="dePamphilis C.W."/>
            <person name="Choi D."/>
            <person name="Shirasu K."/>
        </authorList>
    </citation>
    <scope>NUCLEOTIDE SEQUENCE [LARGE SCALE GENOMIC DNA]</scope>
    <source>
        <strain evidence="3">cv. UVA1</strain>
    </source>
</reference>
<dbReference type="EMBL" id="BKCP01010848">
    <property type="protein sequence ID" value="GER54040.1"/>
    <property type="molecule type" value="Genomic_DNA"/>
</dbReference>
<gene>
    <name evidence="2" type="ORF">STAS_31593</name>
</gene>
<keyword evidence="2" id="KW-0238">DNA-binding</keyword>
<sequence length="148" mass="16891">MALETASLPQSPVAITKDDFEWLEMAEFDTNAIHELLYEPTEETGNGGSETLMQEANTSKTGLDKGLPGESYWWQDEIKELEKFDWPSMVGRETLEQCNDMVGDWYGDSCVEGINDFFEIGDYSFSSHNANLYDEIGYIGLWQENYDL</sequence>
<evidence type="ECO:0000313" key="3">
    <source>
        <dbReference type="Proteomes" id="UP000325081"/>
    </source>
</evidence>